<reference evidence="12" key="1">
    <citation type="submission" date="2020-10" db="EMBL/GenBank/DDBJ databases">
        <authorList>
            <person name="Gilroy R."/>
        </authorList>
    </citation>
    <scope>NUCLEOTIDE SEQUENCE</scope>
    <source>
        <strain evidence="12">35461</strain>
    </source>
</reference>
<dbReference type="Pfam" id="PF02880">
    <property type="entry name" value="PGM_PMM_III"/>
    <property type="match status" value="1"/>
</dbReference>
<keyword evidence="6" id="KW-0413">Isomerase</keyword>
<keyword evidence="3" id="KW-0597">Phosphoprotein</keyword>
<protein>
    <submittedName>
        <fullName evidence="12">Phosphomannomutase/phosphoglucomutase</fullName>
    </submittedName>
</protein>
<sequence>MSGIFKAYDIRGIYGQDLTEAVAYDIGRAYVTHTHAKKVVLGRDCRPHSVPLQEALTRGITELGADVIDIGQCSTPMNYYANGSLGADGSIMITASHNPAEWNGFKLCRAQAVPISGATGIADIERIVTEKAFDAPAAKPGTVTTHDILPAYREHIRPVMAFARKPKLAIDYANGMGIIEAKTFVDAIDQTALYGDIDGTFPNHEANPLHHATLAKLQETIRQGGYDFGVAFDGDADRAGFIDEKGEIIPMDLVTALIAQDVLKREKGVIFYDLRSSRVVKETIEAAGGTPMMSRVGHAFIKAQMREHNAIFAGELSGHYYFRDNYVAESSSMAAIALANIVTQSGKPLSELIAPLRKYWCSGEINSKVACDPKEILAKLKAKYADGHVFELDGVSVEYPTWWFNVRCSNTEPLVRLNLESTASLAEMEARRDEVLAIIRG</sequence>
<organism evidence="12 13">
    <name type="scientific">Candidatus Spyradenecus faecavium</name>
    <dbReference type="NCBI Taxonomy" id="2840947"/>
    <lineage>
        <taxon>Bacteria</taxon>
        <taxon>Pseudomonadati</taxon>
        <taxon>Lentisphaerota</taxon>
        <taxon>Lentisphaeria</taxon>
        <taxon>Lentisphaerales</taxon>
        <taxon>Lentisphaeraceae</taxon>
        <taxon>Lentisphaeraceae incertae sedis</taxon>
        <taxon>Candidatus Spyradenecus</taxon>
    </lineage>
</organism>
<dbReference type="InterPro" id="IPR005846">
    <property type="entry name" value="A-D-PHexomutase_a/b/a-III"/>
</dbReference>
<feature type="domain" description="Alpha-D-phosphohexomutase C-terminal" evidence="8">
    <location>
        <begin position="364"/>
        <end position="436"/>
    </location>
</feature>
<dbReference type="InterPro" id="IPR005845">
    <property type="entry name" value="A-D-PHexomutase_a/b/a-II"/>
</dbReference>
<dbReference type="GO" id="GO:0000287">
    <property type="term" value="F:magnesium ion binding"/>
    <property type="evidence" value="ECO:0007669"/>
    <property type="project" value="InterPro"/>
</dbReference>
<dbReference type="InterPro" id="IPR005844">
    <property type="entry name" value="A-D-PHexomutase_a/b/a-I"/>
</dbReference>
<evidence type="ECO:0000313" key="12">
    <source>
        <dbReference type="EMBL" id="HIV09981.1"/>
    </source>
</evidence>
<evidence type="ECO:0000259" key="8">
    <source>
        <dbReference type="Pfam" id="PF00408"/>
    </source>
</evidence>
<evidence type="ECO:0000313" key="13">
    <source>
        <dbReference type="Proteomes" id="UP000886845"/>
    </source>
</evidence>
<reference evidence="12" key="2">
    <citation type="journal article" date="2021" name="PeerJ">
        <title>Extensive microbial diversity within the chicken gut microbiome revealed by metagenomics and culture.</title>
        <authorList>
            <person name="Gilroy R."/>
            <person name="Ravi A."/>
            <person name="Getino M."/>
            <person name="Pursley I."/>
            <person name="Horton D.L."/>
            <person name="Alikhan N.F."/>
            <person name="Baker D."/>
            <person name="Gharbi K."/>
            <person name="Hall N."/>
            <person name="Watson M."/>
            <person name="Adriaenssens E.M."/>
            <person name="Foster-Nyarko E."/>
            <person name="Jarju S."/>
            <person name="Secka A."/>
            <person name="Antonio M."/>
            <person name="Oren A."/>
            <person name="Chaudhuri R.R."/>
            <person name="La Ragione R."/>
            <person name="Hildebrand F."/>
            <person name="Pallen M.J."/>
        </authorList>
    </citation>
    <scope>NUCLEOTIDE SEQUENCE</scope>
    <source>
        <strain evidence="12">35461</strain>
    </source>
</reference>
<evidence type="ECO:0000256" key="4">
    <source>
        <dbReference type="ARBA" id="ARBA00022723"/>
    </source>
</evidence>
<comment type="cofactor">
    <cofactor evidence="1">
        <name>Mg(2+)</name>
        <dbReference type="ChEBI" id="CHEBI:18420"/>
    </cofactor>
</comment>
<dbReference type="GO" id="GO:0016868">
    <property type="term" value="F:intramolecular phosphotransferase activity"/>
    <property type="evidence" value="ECO:0007669"/>
    <property type="project" value="InterPro"/>
</dbReference>
<evidence type="ECO:0000256" key="1">
    <source>
        <dbReference type="ARBA" id="ARBA00001946"/>
    </source>
</evidence>
<dbReference type="EMBL" id="DVOR01000241">
    <property type="protein sequence ID" value="HIV09981.1"/>
    <property type="molecule type" value="Genomic_DNA"/>
</dbReference>
<evidence type="ECO:0000259" key="9">
    <source>
        <dbReference type="Pfam" id="PF02878"/>
    </source>
</evidence>
<dbReference type="PROSITE" id="PS00710">
    <property type="entry name" value="PGM_PMM"/>
    <property type="match status" value="1"/>
</dbReference>
<evidence type="ECO:0000256" key="5">
    <source>
        <dbReference type="ARBA" id="ARBA00022842"/>
    </source>
</evidence>
<proteinExistence type="inferred from homology"/>
<gene>
    <name evidence="12" type="ORF">IAC79_07705</name>
</gene>
<evidence type="ECO:0000256" key="3">
    <source>
        <dbReference type="ARBA" id="ARBA00022553"/>
    </source>
</evidence>
<dbReference type="PRINTS" id="PR00509">
    <property type="entry name" value="PGMPMM"/>
</dbReference>
<dbReference type="InterPro" id="IPR016055">
    <property type="entry name" value="A-D-PHexomutase_a/b/a-I/II/III"/>
</dbReference>
<dbReference type="InterPro" id="IPR005841">
    <property type="entry name" value="Alpha-D-phosphohexomutase_SF"/>
</dbReference>
<dbReference type="Gene3D" id="3.40.120.10">
    <property type="entry name" value="Alpha-D-Glucose-1,6-Bisphosphate, subunit A, domain 3"/>
    <property type="match status" value="3"/>
</dbReference>
<keyword evidence="5 7" id="KW-0460">Magnesium</keyword>
<dbReference type="Pfam" id="PF00408">
    <property type="entry name" value="PGM_PMM_IV"/>
    <property type="match status" value="1"/>
</dbReference>
<dbReference type="SUPFAM" id="SSF55957">
    <property type="entry name" value="Phosphoglucomutase, C-terminal domain"/>
    <property type="match status" value="1"/>
</dbReference>
<feature type="domain" description="Alpha-D-phosphohexomutase alpha/beta/alpha" evidence="11">
    <location>
        <begin position="252"/>
        <end position="358"/>
    </location>
</feature>
<feature type="domain" description="Alpha-D-phosphohexomutase alpha/beta/alpha" evidence="10">
    <location>
        <begin position="152"/>
        <end position="246"/>
    </location>
</feature>
<accession>A0A9D1NPQ4</accession>
<dbReference type="Pfam" id="PF02879">
    <property type="entry name" value="PGM_PMM_II"/>
    <property type="match status" value="1"/>
</dbReference>
<dbReference type="PANTHER" id="PTHR43771">
    <property type="entry name" value="PHOSPHOMANNOMUTASE"/>
    <property type="match status" value="1"/>
</dbReference>
<dbReference type="Gene3D" id="3.30.310.50">
    <property type="entry name" value="Alpha-D-phosphohexomutase, C-terminal domain"/>
    <property type="match status" value="1"/>
</dbReference>
<name>A0A9D1NPQ4_9BACT</name>
<dbReference type="CDD" id="cd03089">
    <property type="entry name" value="PMM_PGM"/>
    <property type="match status" value="1"/>
</dbReference>
<dbReference type="AlphaFoldDB" id="A0A9D1NPQ4"/>
<dbReference type="Proteomes" id="UP000886845">
    <property type="component" value="Unassembled WGS sequence"/>
</dbReference>
<evidence type="ECO:0000259" key="11">
    <source>
        <dbReference type="Pfam" id="PF02880"/>
    </source>
</evidence>
<dbReference type="InterPro" id="IPR036900">
    <property type="entry name" value="A-D-PHexomutase_C_sf"/>
</dbReference>
<evidence type="ECO:0000259" key="10">
    <source>
        <dbReference type="Pfam" id="PF02879"/>
    </source>
</evidence>
<dbReference type="InterPro" id="IPR016066">
    <property type="entry name" value="A-D-PHexomutase_CS"/>
</dbReference>
<comment type="similarity">
    <text evidence="2 7">Belongs to the phosphohexose mutase family.</text>
</comment>
<evidence type="ECO:0000256" key="2">
    <source>
        <dbReference type="ARBA" id="ARBA00010231"/>
    </source>
</evidence>
<dbReference type="GO" id="GO:0005975">
    <property type="term" value="P:carbohydrate metabolic process"/>
    <property type="evidence" value="ECO:0007669"/>
    <property type="project" value="InterPro"/>
</dbReference>
<keyword evidence="4 7" id="KW-0479">Metal-binding</keyword>
<dbReference type="PANTHER" id="PTHR43771:SF1">
    <property type="entry name" value="PHOSPHOMANNOMUTASE"/>
    <property type="match status" value="1"/>
</dbReference>
<evidence type="ECO:0000256" key="7">
    <source>
        <dbReference type="RuleBase" id="RU004326"/>
    </source>
</evidence>
<dbReference type="SUPFAM" id="SSF53738">
    <property type="entry name" value="Phosphoglucomutase, first 3 domains"/>
    <property type="match status" value="3"/>
</dbReference>
<comment type="caution">
    <text evidence="12">The sequence shown here is derived from an EMBL/GenBank/DDBJ whole genome shotgun (WGS) entry which is preliminary data.</text>
</comment>
<dbReference type="InterPro" id="IPR005843">
    <property type="entry name" value="A-D-PHexomutase_C"/>
</dbReference>
<feature type="domain" description="Alpha-D-phosphohexomutase alpha/beta/alpha" evidence="9">
    <location>
        <begin position="4"/>
        <end position="133"/>
    </location>
</feature>
<evidence type="ECO:0000256" key="6">
    <source>
        <dbReference type="ARBA" id="ARBA00023235"/>
    </source>
</evidence>
<dbReference type="Pfam" id="PF02878">
    <property type="entry name" value="PGM_PMM_I"/>
    <property type="match status" value="1"/>
</dbReference>